<accession>A0AAD8NUQ3</accession>
<comment type="caution">
    <text evidence="1">The sequence shown here is derived from an EMBL/GenBank/DDBJ whole genome shotgun (WGS) entry which is preliminary data.</text>
</comment>
<protein>
    <submittedName>
        <fullName evidence="1">Uncharacterized protein</fullName>
    </submittedName>
</protein>
<gene>
    <name evidence="1" type="ORF">QVD17_11214</name>
</gene>
<evidence type="ECO:0000313" key="1">
    <source>
        <dbReference type="EMBL" id="KAK1429015.1"/>
    </source>
</evidence>
<sequence>MKLALYSDYAIIVYRLRRQKNQQFIGIVYFKPFIYSSIVYCHCGAFIRSFCLWVRITATLNLKEGEMIHHITSVTASAEKMRSIAHSVIAASAEKTSLSATRSGLIL</sequence>
<keyword evidence="2" id="KW-1185">Reference proteome</keyword>
<dbReference type="AlphaFoldDB" id="A0AAD8NUQ3"/>
<evidence type="ECO:0000313" key="2">
    <source>
        <dbReference type="Proteomes" id="UP001229421"/>
    </source>
</evidence>
<reference evidence="1" key="1">
    <citation type="journal article" date="2023" name="bioRxiv">
        <title>Improved chromosome-level genome assembly for marigold (Tagetes erecta).</title>
        <authorList>
            <person name="Jiang F."/>
            <person name="Yuan L."/>
            <person name="Wang S."/>
            <person name="Wang H."/>
            <person name="Xu D."/>
            <person name="Wang A."/>
            <person name="Fan W."/>
        </authorList>
    </citation>
    <scope>NUCLEOTIDE SEQUENCE</scope>
    <source>
        <strain evidence="1">WSJ</strain>
        <tissue evidence="1">Leaf</tissue>
    </source>
</reference>
<proteinExistence type="predicted"/>
<name>A0AAD8NUQ3_TARER</name>
<dbReference type="Proteomes" id="UP001229421">
    <property type="component" value="Unassembled WGS sequence"/>
</dbReference>
<organism evidence="1 2">
    <name type="scientific">Tagetes erecta</name>
    <name type="common">African marigold</name>
    <dbReference type="NCBI Taxonomy" id="13708"/>
    <lineage>
        <taxon>Eukaryota</taxon>
        <taxon>Viridiplantae</taxon>
        <taxon>Streptophyta</taxon>
        <taxon>Embryophyta</taxon>
        <taxon>Tracheophyta</taxon>
        <taxon>Spermatophyta</taxon>
        <taxon>Magnoliopsida</taxon>
        <taxon>eudicotyledons</taxon>
        <taxon>Gunneridae</taxon>
        <taxon>Pentapetalae</taxon>
        <taxon>asterids</taxon>
        <taxon>campanulids</taxon>
        <taxon>Asterales</taxon>
        <taxon>Asteraceae</taxon>
        <taxon>Asteroideae</taxon>
        <taxon>Heliantheae alliance</taxon>
        <taxon>Tageteae</taxon>
        <taxon>Tagetes</taxon>
    </lineage>
</organism>
<dbReference type="EMBL" id="JAUHHV010000003">
    <property type="protein sequence ID" value="KAK1429015.1"/>
    <property type="molecule type" value="Genomic_DNA"/>
</dbReference>